<dbReference type="NCBIfam" id="TIGR00254">
    <property type="entry name" value="GGDEF"/>
    <property type="match status" value="1"/>
</dbReference>
<dbReference type="PROSITE" id="PS50887">
    <property type="entry name" value="GGDEF"/>
    <property type="match status" value="1"/>
</dbReference>
<dbReference type="InterPro" id="IPR001633">
    <property type="entry name" value="EAL_dom"/>
</dbReference>
<organism evidence="3">
    <name type="scientific">uncultured Eubacteriales bacterium</name>
    <dbReference type="NCBI Taxonomy" id="172733"/>
    <lineage>
        <taxon>Bacteria</taxon>
        <taxon>Bacillati</taxon>
        <taxon>Bacillota</taxon>
        <taxon>Clostridia</taxon>
        <taxon>Eubacteriales</taxon>
        <taxon>environmental samples</taxon>
    </lineage>
</organism>
<gene>
    <name evidence="3" type="ORF">KL86CLO1_11437</name>
</gene>
<dbReference type="Gene3D" id="3.20.20.450">
    <property type="entry name" value="EAL domain"/>
    <property type="match status" value="1"/>
</dbReference>
<dbReference type="PROSITE" id="PS50883">
    <property type="entry name" value="EAL"/>
    <property type="match status" value="1"/>
</dbReference>
<feature type="domain" description="GGDEF" evidence="2">
    <location>
        <begin position="598"/>
        <end position="733"/>
    </location>
</feature>
<dbReference type="AlphaFoldDB" id="A0A212JNZ6"/>
<dbReference type="InterPro" id="IPR000160">
    <property type="entry name" value="GGDEF_dom"/>
</dbReference>
<reference evidence="3" key="1">
    <citation type="submission" date="2016-04" db="EMBL/GenBank/DDBJ databases">
        <authorList>
            <person name="Evans L.H."/>
            <person name="Alamgir A."/>
            <person name="Owens N."/>
            <person name="Weber N.D."/>
            <person name="Virtaneva K."/>
            <person name="Barbian K."/>
            <person name="Babar A."/>
            <person name="Rosenke K."/>
        </authorList>
    </citation>
    <scope>NUCLEOTIDE SEQUENCE</scope>
    <source>
        <strain evidence="3">86</strain>
    </source>
</reference>
<dbReference type="InterPro" id="IPR043128">
    <property type="entry name" value="Rev_trsase/Diguanyl_cyclase"/>
</dbReference>
<dbReference type="EMBL" id="FLUN01000001">
    <property type="protein sequence ID" value="SBW01147.1"/>
    <property type="molecule type" value="Genomic_DNA"/>
</dbReference>
<dbReference type="CDD" id="cd01948">
    <property type="entry name" value="EAL"/>
    <property type="match status" value="1"/>
</dbReference>
<dbReference type="Pfam" id="PF00990">
    <property type="entry name" value="GGDEF"/>
    <property type="match status" value="1"/>
</dbReference>
<protein>
    <submittedName>
        <fullName evidence="3">Putative GGDEF domain/EAL domain protein</fullName>
    </submittedName>
</protein>
<evidence type="ECO:0000259" key="2">
    <source>
        <dbReference type="PROSITE" id="PS50887"/>
    </source>
</evidence>
<dbReference type="InterPro" id="IPR035919">
    <property type="entry name" value="EAL_sf"/>
</dbReference>
<dbReference type="Gene3D" id="3.30.70.270">
    <property type="match status" value="1"/>
</dbReference>
<dbReference type="SMART" id="SM00052">
    <property type="entry name" value="EAL"/>
    <property type="match status" value="1"/>
</dbReference>
<accession>A0A212JNZ6</accession>
<dbReference type="SUPFAM" id="SSF55073">
    <property type="entry name" value="Nucleotide cyclase"/>
    <property type="match status" value="1"/>
</dbReference>
<dbReference type="SMART" id="SM00267">
    <property type="entry name" value="GGDEF"/>
    <property type="match status" value="1"/>
</dbReference>
<dbReference type="PANTHER" id="PTHR33121">
    <property type="entry name" value="CYCLIC DI-GMP PHOSPHODIESTERASE PDEF"/>
    <property type="match status" value="1"/>
</dbReference>
<dbReference type="SUPFAM" id="SSF141868">
    <property type="entry name" value="EAL domain-like"/>
    <property type="match status" value="1"/>
</dbReference>
<dbReference type="GO" id="GO:0071111">
    <property type="term" value="F:cyclic-guanylate-specific phosphodiesterase activity"/>
    <property type="evidence" value="ECO:0007669"/>
    <property type="project" value="InterPro"/>
</dbReference>
<sequence>MERESRRRRGSTLFRRMLVFLLVILLLQTAIYLAVFFGGGVVRETENNAFEILRERTASRKQDLENNMLQRWSNVEEGKNDLMGIVGRVLADSGASAADLGSDSALCQDILDRVTPNLVAMLRRTGVTGAFAILNCPSGEGNYPGVYIRDYGPENYVSSNADLLMERGLPQVARDLSIPMDSYWSAFFRFGEGLESSTDFYFRPLEAAAAAAPEDRQENYFYHWSSSFTLSPADRPVIAYTIPLVWKDGTVFGVLGIDLTADYLADQLNYSELGGDRSGAYFLGRSTDGGQTYTAVCTSGPMFKAYFGKTDRLEIQSDAEYSGIVTLPGALEYSGKTIYGSVQPLKLYNSNTPFAGDRWALIGIQSETHLLQFSRQVNTMLLVTSAISLALGLVFTFLAARSFTRPISSLVGDLRQSDPNRLIRLRRVNITEVDALSESIENLSNSAVEAASHTSKIISMSHIPIGVFEYRANADTVFCGKNLFELLCWPERPEDDVFLPEREFFRRLYAITGESNLKTAGEQVYHVDCGERERWVQFFCRWEEEVALGVFLDVTADMEARQRIEYERDYDVLTGLYNRRAFDREVETRLAAGEKALGVAAMLMVDLDNLKYINDSFGHDYGDCYIQTFARCLRYFDCPHAVLGRRSGDEFNVFLYGYESEDAVRGAAVGFWGQLGETTSALPRGGEIRVRASGGLAWYGRDTDSYAELLRMADFTMYNVKHTVKGVLREFNRKEYDREAILIQGQDDLNRMLENRMVRYAIQPIVSAEDGSVYGYEFLMRPMVKRFSNLEDLFRLAKAESKLQQIEELTWGEAMSRFAFLARTGQIAAHTRAFINSVSNQNVANRFLSELEELYGDVLDRVVIEITESEEADRRIINAKRERVGSWGGLMALDDYGTGYNTDAALVDFAPDMVKVDASLTHRIDQDADRLALVSNLVSYAKGRDILVLAEGVETYEEMKTLIACGVDYLQGYYLSRPDFTVPQVPETVVEEIRALQRECTQGLQPV</sequence>
<name>A0A212JNZ6_9FIRM</name>
<dbReference type="InterPro" id="IPR050706">
    <property type="entry name" value="Cyclic-di-GMP_PDE-like"/>
</dbReference>
<proteinExistence type="predicted"/>
<evidence type="ECO:0000259" key="1">
    <source>
        <dbReference type="PROSITE" id="PS50883"/>
    </source>
</evidence>
<dbReference type="CDD" id="cd01949">
    <property type="entry name" value="GGDEF"/>
    <property type="match status" value="1"/>
</dbReference>
<dbReference type="Pfam" id="PF00563">
    <property type="entry name" value="EAL"/>
    <property type="match status" value="1"/>
</dbReference>
<dbReference type="InterPro" id="IPR029787">
    <property type="entry name" value="Nucleotide_cyclase"/>
</dbReference>
<feature type="domain" description="EAL" evidence="1">
    <location>
        <begin position="742"/>
        <end position="992"/>
    </location>
</feature>
<evidence type="ECO:0000313" key="3">
    <source>
        <dbReference type="EMBL" id="SBW01147.1"/>
    </source>
</evidence>
<dbReference type="PANTHER" id="PTHR33121:SF70">
    <property type="entry name" value="SIGNALING PROTEIN YKOW"/>
    <property type="match status" value="1"/>
</dbReference>